<evidence type="ECO:0000313" key="2">
    <source>
        <dbReference type="EMBL" id="CRZ01456.1"/>
    </source>
</evidence>
<dbReference type="EMBL" id="HACM01001014">
    <property type="protein sequence ID" value="CRZ01456.1"/>
    <property type="molecule type" value="Transcribed_RNA"/>
</dbReference>
<feature type="region of interest" description="Disordered" evidence="1">
    <location>
        <begin position="1"/>
        <end position="46"/>
    </location>
</feature>
<evidence type="ECO:0008006" key="3">
    <source>
        <dbReference type="Google" id="ProtNLM"/>
    </source>
</evidence>
<dbReference type="AlphaFoldDB" id="A0A0H5QJG8"/>
<evidence type="ECO:0000256" key="1">
    <source>
        <dbReference type="SAM" id="MobiDB-lite"/>
    </source>
</evidence>
<name>A0A0H5QJG8_9EUKA</name>
<sequence length="215" mass="23966">MPSRKRRSVIAEEVPSDNGSYTEVPVEDTASSSDGDVTSEARRSDRSVDLVDAVAVDVEVVPKIRAVKKPKGAIFSHLTRSESNGRISLACNYCRKRWTFTAAEFKKSGSSTGNQTKHMKNMHKKQFSGNDQGNTTLRCGPMDAFVRKTSHIEMQLASNPNVSDALIREALETFVLAETEPFTIVESEPFLTLLKICLKCKRDNVFISFCWLLQT</sequence>
<proteinExistence type="predicted"/>
<accession>A0A0H5QJG8</accession>
<organism evidence="2">
    <name type="scientific">Spongospora subterranea</name>
    <dbReference type="NCBI Taxonomy" id="70186"/>
    <lineage>
        <taxon>Eukaryota</taxon>
        <taxon>Sar</taxon>
        <taxon>Rhizaria</taxon>
        <taxon>Endomyxa</taxon>
        <taxon>Phytomyxea</taxon>
        <taxon>Plasmodiophorida</taxon>
        <taxon>Plasmodiophoridae</taxon>
        <taxon>Spongospora</taxon>
    </lineage>
</organism>
<protein>
    <recommendedName>
        <fullName evidence="3">BED-type domain-containing protein</fullName>
    </recommendedName>
</protein>
<reference evidence="2" key="1">
    <citation type="submission" date="2015-04" db="EMBL/GenBank/DDBJ databases">
        <title>The genome sequence of the plant pathogenic Rhizarian Plasmodiophora brassicae reveals insights in its biotrophic life cycle and the origin of chitin synthesis.</title>
        <authorList>
            <person name="Schwelm A."/>
            <person name="Fogelqvist J."/>
            <person name="Knaust A."/>
            <person name="Julke S."/>
            <person name="Lilja T."/>
            <person name="Dhandapani V."/>
            <person name="Bonilla-Rosso G."/>
            <person name="Karlsson M."/>
            <person name="Shevchenko A."/>
            <person name="Choi S.R."/>
            <person name="Kim H.G."/>
            <person name="Park J.Y."/>
            <person name="Lim Y.P."/>
            <person name="Ludwig-Muller J."/>
            <person name="Dixelius C."/>
        </authorList>
    </citation>
    <scope>NUCLEOTIDE SEQUENCE</scope>
    <source>
        <tissue evidence="2">Potato root galls</tissue>
    </source>
</reference>